<dbReference type="AlphaFoldDB" id="A0A3P3U4R8"/>
<dbReference type="GO" id="GO:0016740">
    <property type="term" value="F:transferase activity"/>
    <property type="evidence" value="ECO:0007669"/>
    <property type="project" value="UniProtKB-KW"/>
</dbReference>
<dbReference type="PROSITE" id="PS01148">
    <property type="entry name" value="UPF0033"/>
    <property type="match status" value="1"/>
</dbReference>
<comment type="caution">
    <text evidence="2">The sequence shown here is derived from an EMBL/GenBank/DDBJ whole genome shotgun (WGS) entry which is preliminary data.</text>
</comment>
<dbReference type="InterPro" id="IPR036868">
    <property type="entry name" value="TusA-like_sf"/>
</dbReference>
<dbReference type="RefSeq" id="WP_128632382.1">
    <property type="nucleotide sequence ID" value="NZ_RRCN01000001.1"/>
</dbReference>
<keyword evidence="3" id="KW-1185">Reference proteome</keyword>
<proteinExistence type="predicted"/>
<evidence type="ECO:0000313" key="2">
    <source>
        <dbReference type="EMBL" id="RRJ64578.1"/>
    </source>
</evidence>
<organism evidence="2 3">
    <name type="scientific">Paenibacillus oralis</name>
    <dbReference type="NCBI Taxonomy" id="2490856"/>
    <lineage>
        <taxon>Bacteria</taxon>
        <taxon>Bacillati</taxon>
        <taxon>Bacillota</taxon>
        <taxon>Bacilli</taxon>
        <taxon>Bacillales</taxon>
        <taxon>Paenibacillaceae</taxon>
        <taxon>Paenibacillus</taxon>
    </lineage>
</organism>
<protein>
    <submittedName>
        <fullName evidence="2">Sulfurtransferase TusA family protein</fullName>
    </submittedName>
</protein>
<dbReference type="Pfam" id="PF01206">
    <property type="entry name" value="TusA"/>
    <property type="match status" value="1"/>
</dbReference>
<accession>A0A3P3U4R8</accession>
<gene>
    <name evidence="2" type="ORF">EHV15_17835</name>
</gene>
<reference evidence="2 3" key="1">
    <citation type="submission" date="2018-11" db="EMBL/GenBank/DDBJ databases">
        <title>Genome sequencing of Paenibacillus sp. KCOM 3021 (= ChDC PVNT-B20).</title>
        <authorList>
            <person name="Kook J.-K."/>
            <person name="Park S.-N."/>
            <person name="Lim Y.K."/>
        </authorList>
    </citation>
    <scope>NUCLEOTIDE SEQUENCE [LARGE SCALE GENOMIC DNA]</scope>
    <source>
        <strain evidence="2 3">KCOM 3021</strain>
    </source>
</reference>
<evidence type="ECO:0000313" key="3">
    <source>
        <dbReference type="Proteomes" id="UP000267017"/>
    </source>
</evidence>
<dbReference type="CDD" id="cd00291">
    <property type="entry name" value="SirA_YedF_YeeD"/>
    <property type="match status" value="1"/>
</dbReference>
<dbReference type="SUPFAM" id="SSF64307">
    <property type="entry name" value="SirA-like"/>
    <property type="match status" value="1"/>
</dbReference>
<sequence length="71" mass="8093">MIEIDCMGEVCPVPVLILKKHHQAICRGEKVLLLTDHSCARKSITEYCNQTHLRCSAQEVMNGVWEIRIEA</sequence>
<keyword evidence="2" id="KW-0808">Transferase</keyword>
<dbReference type="EMBL" id="RRCN01000001">
    <property type="protein sequence ID" value="RRJ64578.1"/>
    <property type="molecule type" value="Genomic_DNA"/>
</dbReference>
<name>A0A3P3U4R8_9BACL</name>
<dbReference type="Proteomes" id="UP000267017">
    <property type="component" value="Unassembled WGS sequence"/>
</dbReference>
<feature type="domain" description="UPF0033" evidence="1">
    <location>
        <begin position="4"/>
        <end position="28"/>
    </location>
</feature>
<dbReference type="OrthoDB" id="9796234at2"/>
<dbReference type="Gene3D" id="3.30.110.40">
    <property type="entry name" value="TusA-like domain"/>
    <property type="match status" value="1"/>
</dbReference>
<evidence type="ECO:0000259" key="1">
    <source>
        <dbReference type="PROSITE" id="PS01148"/>
    </source>
</evidence>
<dbReference type="InterPro" id="IPR001455">
    <property type="entry name" value="TusA-like"/>
</dbReference>